<evidence type="ECO:0000313" key="2">
    <source>
        <dbReference type="EMBL" id="QDL38703.1"/>
    </source>
</evidence>
<dbReference type="InterPro" id="IPR029032">
    <property type="entry name" value="AhpD-like"/>
</dbReference>
<feature type="domain" description="Carboxymuconolactone decarboxylase-like" evidence="1">
    <location>
        <begin position="19"/>
        <end position="103"/>
    </location>
</feature>
<accession>A0A515DE60</accession>
<dbReference type="SUPFAM" id="SSF69118">
    <property type="entry name" value="AhpD-like"/>
    <property type="match status" value="1"/>
</dbReference>
<dbReference type="RefSeq" id="WP_142820140.1">
    <property type="nucleotide sequence ID" value="NZ_CP035503.1"/>
</dbReference>
<dbReference type="KEGG" id="rhf:EUB48_16435"/>
<dbReference type="Pfam" id="PF02627">
    <property type="entry name" value="CMD"/>
    <property type="match status" value="1"/>
</dbReference>
<organism evidence="2 3">
    <name type="scientific">Rhodoferax sediminis</name>
    <dbReference type="NCBI Taxonomy" id="2509614"/>
    <lineage>
        <taxon>Bacteria</taxon>
        <taxon>Pseudomonadati</taxon>
        <taxon>Pseudomonadota</taxon>
        <taxon>Betaproteobacteria</taxon>
        <taxon>Burkholderiales</taxon>
        <taxon>Comamonadaceae</taxon>
        <taxon>Rhodoferax</taxon>
    </lineage>
</organism>
<evidence type="ECO:0000313" key="3">
    <source>
        <dbReference type="Proteomes" id="UP000316798"/>
    </source>
</evidence>
<dbReference type="PANTHER" id="PTHR33570:SF9">
    <property type="entry name" value="BLL4600 PROTEIN"/>
    <property type="match status" value="1"/>
</dbReference>
<protein>
    <submittedName>
        <fullName evidence="2">Carboxymuconolactone decarboxylase family protein</fullName>
    </submittedName>
</protein>
<sequence length="110" mass="12035">MNANQAPGPAQKSFGDITPKLAELTDQVLFGDVWERPQLSKRDRSLITCAALIATGKTEQMTFHFPRAIENGVTLDELVELITHMAFYVGWPNAMSAVAKAKELFGASPD</sequence>
<dbReference type="GO" id="GO:0051920">
    <property type="term" value="F:peroxiredoxin activity"/>
    <property type="evidence" value="ECO:0007669"/>
    <property type="project" value="InterPro"/>
</dbReference>
<dbReference type="OrthoDB" id="9802489at2"/>
<name>A0A515DE60_9BURK</name>
<reference evidence="2 3" key="1">
    <citation type="submission" date="2019-01" db="EMBL/GenBank/DDBJ databases">
        <title>Genomic insights into a novel species Rhodoferax sp.</title>
        <authorList>
            <person name="Jin L."/>
        </authorList>
    </citation>
    <scope>NUCLEOTIDE SEQUENCE [LARGE SCALE GENOMIC DNA]</scope>
    <source>
        <strain evidence="2 3">CHu59-6-5</strain>
    </source>
</reference>
<dbReference type="Gene3D" id="1.20.1290.10">
    <property type="entry name" value="AhpD-like"/>
    <property type="match status" value="1"/>
</dbReference>
<evidence type="ECO:0000259" key="1">
    <source>
        <dbReference type="Pfam" id="PF02627"/>
    </source>
</evidence>
<dbReference type="EMBL" id="CP035503">
    <property type="protein sequence ID" value="QDL38703.1"/>
    <property type="molecule type" value="Genomic_DNA"/>
</dbReference>
<gene>
    <name evidence="2" type="ORF">EUB48_16435</name>
</gene>
<proteinExistence type="predicted"/>
<dbReference type="PANTHER" id="PTHR33570">
    <property type="entry name" value="4-CARBOXYMUCONOLACTONE DECARBOXYLASE FAMILY PROTEIN"/>
    <property type="match status" value="1"/>
</dbReference>
<dbReference type="Proteomes" id="UP000316798">
    <property type="component" value="Chromosome"/>
</dbReference>
<dbReference type="InterPro" id="IPR052512">
    <property type="entry name" value="4CMD/NDH-1_regulator"/>
</dbReference>
<keyword evidence="3" id="KW-1185">Reference proteome</keyword>
<dbReference type="InterPro" id="IPR003779">
    <property type="entry name" value="CMD-like"/>
</dbReference>
<dbReference type="AlphaFoldDB" id="A0A515DE60"/>